<evidence type="ECO:0008006" key="3">
    <source>
        <dbReference type="Google" id="ProtNLM"/>
    </source>
</evidence>
<dbReference type="EMBL" id="JBFXLQ010000045">
    <property type="protein sequence ID" value="KAL2863991.1"/>
    <property type="molecule type" value="Genomic_DNA"/>
</dbReference>
<dbReference type="Gene3D" id="3.10.450.50">
    <property type="match status" value="1"/>
</dbReference>
<dbReference type="SUPFAM" id="SSF54427">
    <property type="entry name" value="NTF2-like"/>
    <property type="match status" value="1"/>
</dbReference>
<sequence length="165" mass="18986">MVTRATLNCAERFEAERLQAEDESGQMISSRYEVPYEKQSPSKEDIHTIFEPLSRGDILTFFENVADDVDWIVKGTFFEMAGHYTSKKDLREKMKVLNTVFATPLKLVVKHILRDGSRAAVELKAEDTYCRNGLPFTNEYAWICRFGGENKIVEVRAYMDTLVSE</sequence>
<keyword evidence="2" id="KW-1185">Reference proteome</keyword>
<gene>
    <name evidence="1" type="ORF">BJX67DRAFT_384172</name>
</gene>
<reference evidence="1 2" key="1">
    <citation type="submission" date="2024-07" db="EMBL/GenBank/DDBJ databases">
        <title>Section-level genome sequencing and comparative genomics of Aspergillus sections Usti and Cavernicolus.</title>
        <authorList>
            <consortium name="Lawrence Berkeley National Laboratory"/>
            <person name="Nybo J.L."/>
            <person name="Vesth T.C."/>
            <person name="Theobald S."/>
            <person name="Frisvad J.C."/>
            <person name="Larsen T.O."/>
            <person name="Kjaerboelling I."/>
            <person name="Rothschild-Mancinelli K."/>
            <person name="Lyhne E.K."/>
            <person name="Kogle M.E."/>
            <person name="Barry K."/>
            <person name="Clum A."/>
            <person name="Na H."/>
            <person name="Ledsgaard L."/>
            <person name="Lin J."/>
            <person name="Lipzen A."/>
            <person name="Kuo A."/>
            <person name="Riley R."/>
            <person name="Mondo S."/>
            <person name="Labutti K."/>
            <person name="Haridas S."/>
            <person name="Pangalinan J."/>
            <person name="Salamov A.A."/>
            <person name="Simmons B.A."/>
            <person name="Magnuson J.K."/>
            <person name="Chen J."/>
            <person name="Drula E."/>
            <person name="Henrissat B."/>
            <person name="Wiebenga A."/>
            <person name="Lubbers R.J."/>
            <person name="Gomes A.C."/>
            <person name="Macurrencykelacurrency M.R."/>
            <person name="Stajich J."/>
            <person name="Grigoriev I.V."/>
            <person name="Mortensen U.H."/>
            <person name="De Vries R.P."/>
            <person name="Baker S.E."/>
            <person name="Andersen M.R."/>
        </authorList>
    </citation>
    <scope>NUCLEOTIDE SEQUENCE [LARGE SCALE GENOMIC DNA]</scope>
    <source>
        <strain evidence="1 2">CBS 449.75</strain>
    </source>
</reference>
<accession>A0ABR4LHG0</accession>
<proteinExistence type="predicted"/>
<dbReference type="PANTHER" id="PTHR41252:SF1">
    <property type="entry name" value="BLR2505 PROTEIN"/>
    <property type="match status" value="1"/>
</dbReference>
<protein>
    <recommendedName>
        <fullName evidence="3">SnoaL-like domain-containing protein</fullName>
    </recommendedName>
</protein>
<evidence type="ECO:0000313" key="2">
    <source>
        <dbReference type="Proteomes" id="UP001610432"/>
    </source>
</evidence>
<name>A0ABR4LHG0_9EURO</name>
<dbReference type="GeneID" id="98148684"/>
<dbReference type="InterPro" id="IPR032710">
    <property type="entry name" value="NTF2-like_dom_sf"/>
</dbReference>
<dbReference type="PANTHER" id="PTHR41252">
    <property type="entry name" value="BLR2505 PROTEIN"/>
    <property type="match status" value="1"/>
</dbReference>
<dbReference type="RefSeq" id="XP_070882970.1">
    <property type="nucleotide sequence ID" value="XM_071033612.1"/>
</dbReference>
<comment type="caution">
    <text evidence="1">The sequence shown here is derived from an EMBL/GenBank/DDBJ whole genome shotgun (WGS) entry which is preliminary data.</text>
</comment>
<dbReference type="Proteomes" id="UP001610432">
    <property type="component" value="Unassembled WGS sequence"/>
</dbReference>
<evidence type="ECO:0000313" key="1">
    <source>
        <dbReference type="EMBL" id="KAL2863991.1"/>
    </source>
</evidence>
<organism evidence="1 2">
    <name type="scientific">Aspergillus lucknowensis</name>
    <dbReference type="NCBI Taxonomy" id="176173"/>
    <lineage>
        <taxon>Eukaryota</taxon>
        <taxon>Fungi</taxon>
        <taxon>Dikarya</taxon>
        <taxon>Ascomycota</taxon>
        <taxon>Pezizomycotina</taxon>
        <taxon>Eurotiomycetes</taxon>
        <taxon>Eurotiomycetidae</taxon>
        <taxon>Eurotiales</taxon>
        <taxon>Aspergillaceae</taxon>
        <taxon>Aspergillus</taxon>
        <taxon>Aspergillus subgen. Nidulantes</taxon>
    </lineage>
</organism>